<proteinExistence type="predicted"/>
<name>A0A165ESM4_EXIGL</name>
<dbReference type="EMBL" id="KV426121">
    <property type="protein sequence ID" value="KZV87590.1"/>
    <property type="molecule type" value="Genomic_DNA"/>
</dbReference>
<protein>
    <submittedName>
        <fullName evidence="1">Uncharacterized protein</fullName>
    </submittedName>
</protein>
<keyword evidence="2" id="KW-1185">Reference proteome</keyword>
<reference evidence="1 2" key="1">
    <citation type="journal article" date="2016" name="Mol. Biol. Evol.">
        <title>Comparative Genomics of Early-Diverging Mushroom-Forming Fungi Provides Insights into the Origins of Lignocellulose Decay Capabilities.</title>
        <authorList>
            <person name="Nagy L.G."/>
            <person name="Riley R."/>
            <person name="Tritt A."/>
            <person name="Adam C."/>
            <person name="Daum C."/>
            <person name="Floudas D."/>
            <person name="Sun H."/>
            <person name="Yadav J.S."/>
            <person name="Pangilinan J."/>
            <person name="Larsson K.H."/>
            <person name="Matsuura K."/>
            <person name="Barry K."/>
            <person name="Labutti K."/>
            <person name="Kuo R."/>
            <person name="Ohm R.A."/>
            <person name="Bhattacharya S.S."/>
            <person name="Shirouzu T."/>
            <person name="Yoshinaga Y."/>
            <person name="Martin F.M."/>
            <person name="Grigoriev I.V."/>
            <person name="Hibbett D.S."/>
        </authorList>
    </citation>
    <scope>NUCLEOTIDE SEQUENCE [LARGE SCALE GENOMIC DNA]</scope>
    <source>
        <strain evidence="1 2">HHB12029</strain>
    </source>
</reference>
<dbReference type="Proteomes" id="UP000077266">
    <property type="component" value="Unassembled WGS sequence"/>
</dbReference>
<dbReference type="OrthoDB" id="2989856at2759"/>
<organism evidence="1 2">
    <name type="scientific">Exidia glandulosa HHB12029</name>
    <dbReference type="NCBI Taxonomy" id="1314781"/>
    <lineage>
        <taxon>Eukaryota</taxon>
        <taxon>Fungi</taxon>
        <taxon>Dikarya</taxon>
        <taxon>Basidiomycota</taxon>
        <taxon>Agaricomycotina</taxon>
        <taxon>Agaricomycetes</taxon>
        <taxon>Auriculariales</taxon>
        <taxon>Exidiaceae</taxon>
        <taxon>Exidia</taxon>
    </lineage>
</organism>
<evidence type="ECO:0000313" key="1">
    <source>
        <dbReference type="EMBL" id="KZV87590.1"/>
    </source>
</evidence>
<dbReference type="InParanoid" id="A0A165ESM4"/>
<gene>
    <name evidence="1" type="ORF">EXIGLDRAFT_752159</name>
</gene>
<accession>A0A165ESM4</accession>
<evidence type="ECO:0000313" key="2">
    <source>
        <dbReference type="Proteomes" id="UP000077266"/>
    </source>
</evidence>
<dbReference type="AlphaFoldDB" id="A0A165ESM4"/>
<sequence>MQAHPFPPTLPREQPPPKYGTVVNGLRQPEYALAWRCDYRKLRALTAKIESKSVMNDLNTFFGLRWVKIWTPDRSISVPVGPQIFFGEDGYYYLPAMHNTRFYVNYDKRACDPNDALFNAAKETLLIDDELEPTLMWYRYPYGARWRGDPKSESDDEDTL</sequence>